<keyword evidence="3" id="KW-0808">Transferase</keyword>
<evidence type="ECO:0000256" key="1">
    <source>
        <dbReference type="ARBA" id="ARBA00000085"/>
    </source>
</evidence>
<gene>
    <name evidence="7" type="ORF">GEAMG1_0983</name>
</gene>
<dbReference type="SUPFAM" id="SSF55874">
    <property type="entry name" value="ATPase domain of HSP90 chaperone/DNA topoisomerase II/histidine kinase"/>
    <property type="match status" value="1"/>
</dbReference>
<dbReference type="InterPro" id="IPR036890">
    <property type="entry name" value="HATPase_C_sf"/>
</dbReference>
<evidence type="ECO:0000313" key="8">
    <source>
        <dbReference type="Proteomes" id="UP001295463"/>
    </source>
</evidence>
<dbReference type="EC" id="2.7.13.3" evidence="2"/>
<dbReference type="Gene3D" id="3.30.565.10">
    <property type="entry name" value="Histidine kinase-like ATPase, C-terminal domain"/>
    <property type="match status" value="1"/>
</dbReference>
<keyword evidence="8" id="KW-1185">Reference proteome</keyword>
<dbReference type="PANTHER" id="PTHR42878:SF14">
    <property type="entry name" value="OSMOLARITY TWO-COMPONENT SYSTEM PROTEIN SSK1"/>
    <property type="match status" value="1"/>
</dbReference>
<accession>A0ABM9D6H6</accession>
<dbReference type="SMART" id="SM00387">
    <property type="entry name" value="HATPase_c"/>
    <property type="match status" value="1"/>
</dbReference>
<dbReference type="InterPro" id="IPR005467">
    <property type="entry name" value="His_kinase_dom"/>
</dbReference>
<dbReference type="InterPro" id="IPR035965">
    <property type="entry name" value="PAS-like_dom_sf"/>
</dbReference>
<feature type="domain" description="Histidine kinase" evidence="6">
    <location>
        <begin position="169"/>
        <end position="378"/>
    </location>
</feature>
<keyword evidence="4 7" id="KW-0418">Kinase</keyword>
<dbReference type="InterPro" id="IPR003594">
    <property type="entry name" value="HATPase_dom"/>
</dbReference>
<keyword evidence="5" id="KW-0472">Membrane</keyword>
<dbReference type="InterPro" id="IPR000014">
    <property type="entry name" value="PAS"/>
</dbReference>
<dbReference type="Gene3D" id="3.30.450.20">
    <property type="entry name" value="PAS domain"/>
    <property type="match status" value="1"/>
</dbReference>
<protein>
    <recommendedName>
        <fullName evidence="2">histidine kinase</fullName>
        <ecNumber evidence="2">2.7.13.3</ecNumber>
    </recommendedName>
</protein>
<organism evidence="7 8">
    <name type="scientific">Trichlorobacter ammonificans</name>
    <dbReference type="NCBI Taxonomy" id="2916410"/>
    <lineage>
        <taxon>Bacteria</taxon>
        <taxon>Pseudomonadati</taxon>
        <taxon>Thermodesulfobacteriota</taxon>
        <taxon>Desulfuromonadia</taxon>
        <taxon>Geobacterales</taxon>
        <taxon>Geobacteraceae</taxon>
        <taxon>Trichlorobacter</taxon>
    </lineage>
</organism>
<dbReference type="GO" id="GO:0016301">
    <property type="term" value="F:kinase activity"/>
    <property type="evidence" value="ECO:0007669"/>
    <property type="project" value="UniProtKB-KW"/>
</dbReference>
<evidence type="ECO:0000256" key="5">
    <source>
        <dbReference type="ARBA" id="ARBA00023136"/>
    </source>
</evidence>
<dbReference type="Pfam" id="PF13188">
    <property type="entry name" value="PAS_8"/>
    <property type="match status" value="1"/>
</dbReference>
<dbReference type="EMBL" id="OW150024">
    <property type="protein sequence ID" value="CAH2030797.1"/>
    <property type="molecule type" value="Genomic_DNA"/>
</dbReference>
<reference evidence="7 8" key="1">
    <citation type="submission" date="2022-03" db="EMBL/GenBank/DDBJ databases">
        <authorList>
            <person name="Koch H."/>
        </authorList>
    </citation>
    <scope>NUCLEOTIDE SEQUENCE [LARGE SCALE GENOMIC DNA]</scope>
    <source>
        <strain evidence="7 8">G1</strain>
    </source>
</reference>
<dbReference type="Proteomes" id="UP001295463">
    <property type="component" value="Chromosome"/>
</dbReference>
<sequence length="378" mass="41339">MENENTYFAPAGRASDDTLDAERRAIAQAAFIEALMQAMPDFVMVLNEQRQIIAANQRIMAAFGVDDPAGLIGKRPGEALDCIHAGEGPDGCGTGANCAVCGAVLAILESQESGVQACGECRVVLCKNGGTALDLEAVATPLEVADMPLTVFALRDISSDKRRQVLERVFFHDIINTAGGIRGVASILHEDPYLPPQKQDTYKEWLVNLSDNLVEEITHQRRLLAAERGEYLVQRQTTDLAGLLTDVFQVYEHHARTPGRRLVLEPVPPCTLQTDQPILRRIVGNMVLNALEATPPGGTVLMRALAEEQQVRVEVENSGEIPPDIQRSLFKRSFSTKADSGRGIGTYSMKLFGERYLGGTVGFDSRDGRTIFYIELAR</sequence>
<evidence type="ECO:0000256" key="4">
    <source>
        <dbReference type="ARBA" id="ARBA00022777"/>
    </source>
</evidence>
<evidence type="ECO:0000313" key="7">
    <source>
        <dbReference type="EMBL" id="CAH2030797.1"/>
    </source>
</evidence>
<name>A0ABM9D6H6_9BACT</name>
<evidence type="ECO:0000259" key="6">
    <source>
        <dbReference type="PROSITE" id="PS50109"/>
    </source>
</evidence>
<dbReference type="SUPFAM" id="SSF55785">
    <property type="entry name" value="PYP-like sensor domain (PAS domain)"/>
    <property type="match status" value="1"/>
</dbReference>
<dbReference type="PANTHER" id="PTHR42878">
    <property type="entry name" value="TWO-COMPONENT HISTIDINE KINASE"/>
    <property type="match status" value="1"/>
</dbReference>
<comment type="catalytic activity">
    <reaction evidence="1">
        <text>ATP + protein L-histidine = ADP + protein N-phospho-L-histidine.</text>
        <dbReference type="EC" id="2.7.13.3"/>
    </reaction>
</comment>
<dbReference type="InterPro" id="IPR050351">
    <property type="entry name" value="BphY/WalK/GraS-like"/>
</dbReference>
<evidence type="ECO:0000256" key="2">
    <source>
        <dbReference type="ARBA" id="ARBA00012438"/>
    </source>
</evidence>
<dbReference type="Pfam" id="PF02518">
    <property type="entry name" value="HATPase_c"/>
    <property type="match status" value="1"/>
</dbReference>
<dbReference type="PROSITE" id="PS50109">
    <property type="entry name" value="HIS_KIN"/>
    <property type="match status" value="1"/>
</dbReference>
<evidence type="ECO:0000256" key="3">
    <source>
        <dbReference type="ARBA" id="ARBA00022679"/>
    </source>
</evidence>
<proteinExistence type="predicted"/>
<dbReference type="RefSeq" id="WP_305731671.1">
    <property type="nucleotide sequence ID" value="NZ_OW150024.1"/>
</dbReference>